<proteinExistence type="predicted"/>
<dbReference type="EMBL" id="JBAHYK010000326">
    <property type="protein sequence ID" value="KAL0575204.1"/>
    <property type="molecule type" value="Genomic_DNA"/>
</dbReference>
<accession>A0ABR3FIY6</accession>
<comment type="caution">
    <text evidence="1">The sequence shown here is derived from an EMBL/GenBank/DDBJ whole genome shotgun (WGS) entry which is preliminary data.</text>
</comment>
<organism evidence="1 2">
    <name type="scientific">Marasmius crinis-equi</name>
    <dbReference type="NCBI Taxonomy" id="585013"/>
    <lineage>
        <taxon>Eukaryota</taxon>
        <taxon>Fungi</taxon>
        <taxon>Dikarya</taxon>
        <taxon>Basidiomycota</taxon>
        <taxon>Agaricomycotina</taxon>
        <taxon>Agaricomycetes</taxon>
        <taxon>Agaricomycetidae</taxon>
        <taxon>Agaricales</taxon>
        <taxon>Marasmiineae</taxon>
        <taxon>Marasmiaceae</taxon>
        <taxon>Marasmius</taxon>
    </lineage>
</organism>
<name>A0ABR3FIY6_9AGAR</name>
<protein>
    <submittedName>
        <fullName evidence="1">Uncharacterized protein</fullName>
    </submittedName>
</protein>
<reference evidence="1 2" key="1">
    <citation type="submission" date="2024-02" db="EMBL/GenBank/DDBJ databases">
        <title>A draft genome for the cacao thread blight pathogen Marasmius crinis-equi.</title>
        <authorList>
            <person name="Cohen S.P."/>
            <person name="Baruah I.K."/>
            <person name="Amoako-Attah I."/>
            <person name="Bukari Y."/>
            <person name="Meinhardt L.W."/>
            <person name="Bailey B.A."/>
        </authorList>
    </citation>
    <scope>NUCLEOTIDE SEQUENCE [LARGE SCALE GENOMIC DNA]</scope>
    <source>
        <strain evidence="1 2">GH-76</strain>
    </source>
</reference>
<dbReference type="Proteomes" id="UP001465976">
    <property type="component" value="Unassembled WGS sequence"/>
</dbReference>
<gene>
    <name evidence="1" type="ORF">V5O48_006765</name>
</gene>
<sequence length="157" mass="17655">MSLEWLVAARRQMVSVGNFERVVTVTPGAPAVPAQSPPPPPPPYTPTQPYFEPPMAYLRPPSTYECPSCIPMMRPYELDTRPRLSHNVCQFARQRTVSRAFSTNQSHVVQHEYVVERQFTTMTVDPVVIPGYPQPALVPVVPNRAPGTRHNPTQRPL</sequence>
<evidence type="ECO:0000313" key="2">
    <source>
        <dbReference type="Proteomes" id="UP001465976"/>
    </source>
</evidence>
<keyword evidence="2" id="KW-1185">Reference proteome</keyword>
<evidence type="ECO:0000313" key="1">
    <source>
        <dbReference type="EMBL" id="KAL0575204.1"/>
    </source>
</evidence>